<dbReference type="Gene3D" id="3.40.50.720">
    <property type="entry name" value="NAD(P)-binding Rossmann-like Domain"/>
    <property type="match status" value="1"/>
</dbReference>
<dbReference type="RefSeq" id="WP_214606938.1">
    <property type="nucleotide sequence ID" value="NZ_FOXS01000001.1"/>
</dbReference>
<dbReference type="GO" id="GO:0030497">
    <property type="term" value="P:fatty acid elongation"/>
    <property type="evidence" value="ECO:0007669"/>
    <property type="project" value="TreeGrafter"/>
</dbReference>
<dbReference type="FunFam" id="3.40.50.720:FF:000084">
    <property type="entry name" value="Short-chain dehydrogenase reductase"/>
    <property type="match status" value="1"/>
</dbReference>
<comment type="similarity">
    <text evidence="1">Belongs to the short-chain dehydrogenases/reductases (SDR) family.</text>
</comment>
<dbReference type="SUPFAM" id="SSF51735">
    <property type="entry name" value="NAD(P)-binding Rossmann-fold domains"/>
    <property type="match status" value="1"/>
</dbReference>
<evidence type="ECO:0000256" key="1">
    <source>
        <dbReference type="ARBA" id="ARBA00006484"/>
    </source>
</evidence>
<dbReference type="AlphaFoldDB" id="A0A1I5T465"/>
<sequence length="268" mass="28750">MAAPLLAPYSSLFDLSNRLILVTGGYGHLGRAIVSGLLSHGATVVVLGRNKSQFKETFAALLATAPVHFQLCDVSSTPSVREALATCRQQYGLPQVLINNAVYSEGQQPDALTDEQFARGLDGSTGSVYRCLREVLPYLRENGGGKIINVASMYGMVAPDFAAYDQHPQFLNPPHYGAAKAAVIQLTKYFASYLGPENIQVNCVSPGAFPSERVQKEGGFVAELERRSPLGRIGRPEDLAGAFVYLSAAASDFVTGHNLVVDGGWTIR</sequence>
<accession>A0A1I5T465</accession>
<dbReference type="Proteomes" id="UP000199029">
    <property type="component" value="Unassembled WGS sequence"/>
</dbReference>
<dbReference type="InterPro" id="IPR002347">
    <property type="entry name" value="SDR_fam"/>
</dbReference>
<dbReference type="InterPro" id="IPR036291">
    <property type="entry name" value="NAD(P)-bd_dom_sf"/>
</dbReference>
<gene>
    <name evidence="2" type="ORF">SAMN04515668_0309</name>
</gene>
<organism evidence="2 3">
    <name type="scientific">Hymenobacter arizonensis</name>
    <name type="common">Siccationidurans arizonensis</name>
    <dbReference type="NCBI Taxonomy" id="1227077"/>
    <lineage>
        <taxon>Bacteria</taxon>
        <taxon>Pseudomonadati</taxon>
        <taxon>Bacteroidota</taxon>
        <taxon>Cytophagia</taxon>
        <taxon>Cytophagales</taxon>
        <taxon>Hymenobacteraceae</taxon>
        <taxon>Hymenobacter</taxon>
    </lineage>
</organism>
<keyword evidence="3" id="KW-1185">Reference proteome</keyword>
<evidence type="ECO:0000313" key="3">
    <source>
        <dbReference type="Proteomes" id="UP000199029"/>
    </source>
</evidence>
<dbReference type="STRING" id="1227077.SAMN04515668_0309"/>
<dbReference type="EMBL" id="FOXS01000001">
    <property type="protein sequence ID" value="SFP77748.1"/>
    <property type="molecule type" value="Genomic_DNA"/>
</dbReference>
<reference evidence="3" key="1">
    <citation type="submission" date="2016-10" db="EMBL/GenBank/DDBJ databases">
        <authorList>
            <person name="Varghese N."/>
            <person name="Submissions S."/>
        </authorList>
    </citation>
    <scope>NUCLEOTIDE SEQUENCE [LARGE SCALE GENOMIC DNA]</scope>
    <source>
        <strain evidence="3">OR362-8,ATCC BAA-1266,JCM 13504</strain>
    </source>
</reference>
<proteinExistence type="inferred from homology"/>
<dbReference type="Pfam" id="PF13561">
    <property type="entry name" value="adh_short_C2"/>
    <property type="match status" value="1"/>
</dbReference>
<dbReference type="GO" id="GO:0016616">
    <property type="term" value="F:oxidoreductase activity, acting on the CH-OH group of donors, NAD or NADP as acceptor"/>
    <property type="evidence" value="ECO:0007669"/>
    <property type="project" value="TreeGrafter"/>
</dbReference>
<dbReference type="PRINTS" id="PR00080">
    <property type="entry name" value="SDRFAMILY"/>
</dbReference>
<evidence type="ECO:0000313" key="2">
    <source>
        <dbReference type="EMBL" id="SFP77748.1"/>
    </source>
</evidence>
<dbReference type="PANTHER" id="PTHR42760">
    <property type="entry name" value="SHORT-CHAIN DEHYDROGENASES/REDUCTASES FAMILY MEMBER"/>
    <property type="match status" value="1"/>
</dbReference>
<dbReference type="PRINTS" id="PR00081">
    <property type="entry name" value="GDHRDH"/>
</dbReference>
<dbReference type="PANTHER" id="PTHR42760:SF40">
    <property type="entry name" value="3-OXOACYL-[ACYL-CARRIER-PROTEIN] REDUCTASE, CHLOROPLASTIC"/>
    <property type="match status" value="1"/>
</dbReference>
<protein>
    <submittedName>
        <fullName evidence="2">Gluconate 5-dehydrogenase</fullName>
    </submittedName>
</protein>
<name>A0A1I5T465_HYMAR</name>